<dbReference type="RefSeq" id="WP_324386515.1">
    <property type="nucleotide sequence ID" value="NZ_BAAAPN010000009.1"/>
</dbReference>
<dbReference type="Proteomes" id="UP001501475">
    <property type="component" value="Unassembled WGS sequence"/>
</dbReference>
<sequence>MSLTSYDPPERFVAGTVGPPGNRTFFLQARDGARISTMSVEKVHVIAIADRISDALEASGSLPAVPLAVDNEPLDTPFEDDFRINTLALRFEADRRVVILECHDRDPDADEEAQQQAREAGLPAAIQSVQVTLSAPMAAEFARRCKALVAAGRPPCPFCGLPLDPTGHICPRANGYRR</sequence>
<keyword evidence="2" id="KW-1185">Reference proteome</keyword>
<comment type="caution">
    <text evidence="1">The sequence shown here is derived from an EMBL/GenBank/DDBJ whole genome shotgun (WGS) entry which is preliminary data.</text>
</comment>
<evidence type="ECO:0000313" key="2">
    <source>
        <dbReference type="Proteomes" id="UP001501475"/>
    </source>
</evidence>
<organism evidence="1 2">
    <name type="scientific">Nostocoides vanveenii</name>
    <dbReference type="NCBI Taxonomy" id="330835"/>
    <lineage>
        <taxon>Bacteria</taxon>
        <taxon>Bacillati</taxon>
        <taxon>Actinomycetota</taxon>
        <taxon>Actinomycetes</taxon>
        <taxon>Micrococcales</taxon>
        <taxon>Intrasporangiaceae</taxon>
        <taxon>Nostocoides</taxon>
    </lineage>
</organism>
<dbReference type="EMBL" id="BAAAPN010000009">
    <property type="protein sequence ID" value="GAA1745955.1"/>
    <property type="molecule type" value="Genomic_DNA"/>
</dbReference>
<accession>A0ABN2K0U3</accession>
<proteinExistence type="predicted"/>
<evidence type="ECO:0000313" key="1">
    <source>
        <dbReference type="EMBL" id="GAA1745955.1"/>
    </source>
</evidence>
<gene>
    <name evidence="1" type="ORF">GCM10009810_03160</name>
</gene>
<name>A0ABN2K0U3_9MICO</name>
<reference evidence="1 2" key="1">
    <citation type="journal article" date="2019" name="Int. J. Syst. Evol. Microbiol.">
        <title>The Global Catalogue of Microorganisms (GCM) 10K type strain sequencing project: providing services to taxonomists for standard genome sequencing and annotation.</title>
        <authorList>
            <consortium name="The Broad Institute Genomics Platform"/>
            <consortium name="The Broad Institute Genome Sequencing Center for Infectious Disease"/>
            <person name="Wu L."/>
            <person name="Ma J."/>
        </authorList>
    </citation>
    <scope>NUCLEOTIDE SEQUENCE [LARGE SCALE GENOMIC DNA]</scope>
    <source>
        <strain evidence="1 2">JCM 15591</strain>
    </source>
</reference>
<dbReference type="InterPro" id="IPR021441">
    <property type="entry name" value="DUF3090"/>
</dbReference>
<protein>
    <submittedName>
        <fullName evidence="1">DUF3090 domain-containing protein</fullName>
    </submittedName>
</protein>
<dbReference type="NCBIfam" id="TIGR03847">
    <property type="entry name" value="conserved hypothetical protein"/>
    <property type="match status" value="1"/>
</dbReference>
<dbReference type="Pfam" id="PF11290">
    <property type="entry name" value="DUF3090"/>
    <property type="match status" value="1"/>
</dbReference>